<sequence>MDSIIFDDGLGDQHDIEGNKVIEFEMEVDNDMHPTESVTDYDRYTGLNPPENEIKKKAEPQQIPKNIQADKIIRLAELDDLEVLVLETAGAFGHEDHEKIAFDNSKGIFTLLAMLETVADNYKYASVESLESSNSISCNQAWKLDKRIRLWSMQYAKRGLYNFVPEKKILLSEDFIEREESLVDFLLNLRSLLEETMKIITVLRIQHDEKVKSNHSENNSQVVLLSDIICPRILRLSFKTHGQHFASISKAHLKMMIDRNKNQSNM</sequence>
<dbReference type="EMBL" id="PJQM01000485">
    <property type="protein sequence ID" value="RCI05090.1"/>
    <property type="molecule type" value="Genomic_DNA"/>
</dbReference>
<dbReference type="Proteomes" id="UP000253551">
    <property type="component" value="Unassembled WGS sequence"/>
</dbReference>
<comment type="caution">
    <text evidence="1">The sequence shown here is derived from an EMBL/GenBank/DDBJ whole genome shotgun (WGS) entry which is preliminary data.</text>
</comment>
<dbReference type="AlphaFoldDB" id="A0A367KSH8"/>
<name>A0A367KSH8_RHIST</name>
<gene>
    <name evidence="1" type="ORF">CU098_012027</name>
</gene>
<evidence type="ECO:0000313" key="1">
    <source>
        <dbReference type="EMBL" id="RCI05090.1"/>
    </source>
</evidence>
<evidence type="ECO:0000313" key="2">
    <source>
        <dbReference type="Proteomes" id="UP000253551"/>
    </source>
</evidence>
<dbReference type="OrthoDB" id="2282826at2759"/>
<reference evidence="1 2" key="1">
    <citation type="journal article" date="2018" name="G3 (Bethesda)">
        <title>Phylogenetic and Phylogenomic Definition of Rhizopus Species.</title>
        <authorList>
            <person name="Gryganskyi A.P."/>
            <person name="Golan J."/>
            <person name="Dolatabadi S."/>
            <person name="Mondo S."/>
            <person name="Robb S."/>
            <person name="Idnurm A."/>
            <person name="Muszewska A."/>
            <person name="Steczkiewicz K."/>
            <person name="Masonjones S."/>
            <person name="Liao H.L."/>
            <person name="Gajdeczka M.T."/>
            <person name="Anike F."/>
            <person name="Vuek A."/>
            <person name="Anishchenko I.M."/>
            <person name="Voigt K."/>
            <person name="de Hoog G.S."/>
            <person name="Smith M.E."/>
            <person name="Heitman J."/>
            <person name="Vilgalys R."/>
            <person name="Stajich J.E."/>
        </authorList>
    </citation>
    <scope>NUCLEOTIDE SEQUENCE [LARGE SCALE GENOMIC DNA]</scope>
    <source>
        <strain evidence="1 2">LSU 92-RS-03</strain>
    </source>
</reference>
<protein>
    <submittedName>
        <fullName evidence="1">Uncharacterized protein</fullName>
    </submittedName>
</protein>
<keyword evidence="2" id="KW-1185">Reference proteome</keyword>
<organism evidence="1 2">
    <name type="scientific">Rhizopus stolonifer</name>
    <name type="common">Rhizopus nigricans</name>
    <dbReference type="NCBI Taxonomy" id="4846"/>
    <lineage>
        <taxon>Eukaryota</taxon>
        <taxon>Fungi</taxon>
        <taxon>Fungi incertae sedis</taxon>
        <taxon>Mucoromycota</taxon>
        <taxon>Mucoromycotina</taxon>
        <taxon>Mucoromycetes</taxon>
        <taxon>Mucorales</taxon>
        <taxon>Mucorineae</taxon>
        <taxon>Rhizopodaceae</taxon>
        <taxon>Rhizopus</taxon>
    </lineage>
</organism>
<accession>A0A367KSH8</accession>
<proteinExistence type="predicted"/>